<dbReference type="eggNOG" id="COG2084">
    <property type="taxonomic scope" value="Bacteria"/>
</dbReference>
<dbReference type="SUPFAM" id="SSF48179">
    <property type="entry name" value="6-phosphogluconate dehydrogenase C-terminal domain-like"/>
    <property type="match status" value="1"/>
</dbReference>
<dbReference type="EMBL" id="CP008796">
    <property type="protein sequence ID" value="AIH03759.1"/>
    <property type="molecule type" value="Genomic_DNA"/>
</dbReference>
<dbReference type="PANTHER" id="PTHR43580:SF2">
    <property type="entry name" value="CYTOKINE-LIKE NUCLEAR FACTOR N-PAC"/>
    <property type="match status" value="1"/>
</dbReference>
<evidence type="ECO:0000313" key="6">
    <source>
        <dbReference type="EMBL" id="AIH03759.1"/>
    </source>
</evidence>
<feature type="domain" description="6-phosphogluconate dehydrogenase NADP-binding" evidence="4">
    <location>
        <begin position="2"/>
        <end position="158"/>
    </location>
</feature>
<dbReference type="SUPFAM" id="SSF51735">
    <property type="entry name" value="NAD(P)-binding Rossmann-fold domains"/>
    <property type="match status" value="1"/>
</dbReference>
<dbReference type="STRING" id="289377.HL41_02530"/>
<dbReference type="GO" id="GO:0050661">
    <property type="term" value="F:NADP binding"/>
    <property type="evidence" value="ECO:0007669"/>
    <property type="project" value="InterPro"/>
</dbReference>
<evidence type="ECO:0000313" key="7">
    <source>
        <dbReference type="Proteomes" id="UP000028481"/>
    </source>
</evidence>
<proteinExistence type="predicted"/>
<evidence type="ECO:0000256" key="3">
    <source>
        <dbReference type="PIRSR" id="PIRSR000103-1"/>
    </source>
</evidence>
<dbReference type="Pfam" id="PF14833">
    <property type="entry name" value="NAD_binding_11"/>
    <property type="match status" value="1"/>
</dbReference>
<dbReference type="Pfam" id="PF03446">
    <property type="entry name" value="NAD_binding_2"/>
    <property type="match status" value="1"/>
</dbReference>
<organism evidence="6 7">
    <name type="scientific">Thermodesulfobacterium commune DSM 2178</name>
    <dbReference type="NCBI Taxonomy" id="289377"/>
    <lineage>
        <taxon>Bacteria</taxon>
        <taxon>Pseudomonadati</taxon>
        <taxon>Thermodesulfobacteriota</taxon>
        <taxon>Thermodesulfobacteria</taxon>
        <taxon>Thermodesulfobacteriales</taxon>
        <taxon>Thermodesulfobacteriaceae</taxon>
        <taxon>Thermodesulfobacterium</taxon>
    </lineage>
</organism>
<evidence type="ECO:0000256" key="2">
    <source>
        <dbReference type="ARBA" id="ARBA00023027"/>
    </source>
</evidence>
<dbReference type="PIRSF" id="PIRSF000103">
    <property type="entry name" value="HIBADH"/>
    <property type="match status" value="1"/>
</dbReference>
<dbReference type="KEGG" id="tcm:HL41_02530"/>
<dbReference type="Proteomes" id="UP000028481">
    <property type="component" value="Chromosome"/>
</dbReference>
<dbReference type="Gene3D" id="3.40.50.720">
    <property type="entry name" value="NAD(P)-binding Rossmann-like Domain"/>
    <property type="match status" value="1"/>
</dbReference>
<dbReference type="InterPro" id="IPR008927">
    <property type="entry name" value="6-PGluconate_DH-like_C_sf"/>
</dbReference>
<dbReference type="InterPro" id="IPR051265">
    <property type="entry name" value="HIBADH-related_NP60_sf"/>
</dbReference>
<feature type="domain" description="3-hydroxyisobutyrate dehydrogenase-like NAD-binding" evidence="5">
    <location>
        <begin position="161"/>
        <end position="280"/>
    </location>
</feature>
<sequence length="284" mass="31751">MKIGFIGLGTLGIEIAKRLISQGVGLIVWNRSKEKAKQLGLDLVETPKDLISMVDKVFIIVSDSEASKKIIFGKDGLVEGDIQGKTIIDLTTNHYRYVVEAEKELKQKGAYYLEAPLLGSVIPAQRGELTVLVGGDRNKFEETKGIFEKFCRNMIYLGEIGKATKLKLINNIVLGGYMAVLAEAMAIGEKAGLEKELLLEVLSKGAGRSYVLEVKKQKLLEGKFEPHFSVELMYKDLHYAQDLFKDFKAFSMVLQNVKEVYGFARSKDLGHLDFSVVYKIFKTE</sequence>
<protein>
    <submittedName>
        <fullName evidence="6">6-phosphogluconate dehydrogenase</fullName>
    </submittedName>
</protein>
<dbReference type="GO" id="GO:0016491">
    <property type="term" value="F:oxidoreductase activity"/>
    <property type="evidence" value="ECO:0007669"/>
    <property type="project" value="UniProtKB-KW"/>
</dbReference>
<dbReference type="AlphaFoldDB" id="A0A075WR24"/>
<dbReference type="HOGENOM" id="CLU_035117_0_6_0"/>
<dbReference type="GO" id="GO:0051287">
    <property type="term" value="F:NAD binding"/>
    <property type="evidence" value="ECO:0007669"/>
    <property type="project" value="InterPro"/>
</dbReference>
<dbReference type="InterPro" id="IPR015815">
    <property type="entry name" value="HIBADH-related"/>
</dbReference>
<gene>
    <name evidence="6" type="ORF">HL41_02530</name>
</gene>
<dbReference type="OrthoDB" id="9777604at2"/>
<keyword evidence="7" id="KW-1185">Reference proteome</keyword>
<evidence type="ECO:0000256" key="1">
    <source>
        <dbReference type="ARBA" id="ARBA00023002"/>
    </source>
</evidence>
<evidence type="ECO:0000259" key="4">
    <source>
        <dbReference type="Pfam" id="PF03446"/>
    </source>
</evidence>
<keyword evidence="2" id="KW-0520">NAD</keyword>
<dbReference type="InterPro" id="IPR036291">
    <property type="entry name" value="NAD(P)-bd_dom_sf"/>
</dbReference>
<dbReference type="InterPro" id="IPR006115">
    <property type="entry name" value="6PGDH_NADP-bd"/>
</dbReference>
<evidence type="ECO:0000259" key="5">
    <source>
        <dbReference type="Pfam" id="PF14833"/>
    </source>
</evidence>
<dbReference type="InterPro" id="IPR029154">
    <property type="entry name" value="HIBADH-like_NADP-bd"/>
</dbReference>
<dbReference type="PaxDb" id="289377-HL41_02530"/>
<reference evidence="6 7" key="1">
    <citation type="journal article" date="2015" name="Genome Announc.">
        <title>Genome Sequence of a Sulfate-Reducing Thermophilic Bacterium, Thermodesulfobacterium commune DSM 2178T (Phylum Thermodesulfobacteria).</title>
        <authorList>
            <person name="Bhatnagar S."/>
            <person name="Badger J.H."/>
            <person name="Madupu R."/>
            <person name="Khouri H.M."/>
            <person name="O'Connor E.M."/>
            <person name="Robb F.T."/>
            <person name="Ward N.L."/>
            <person name="Eisen J.A."/>
        </authorList>
    </citation>
    <scope>NUCLEOTIDE SEQUENCE [LARGE SCALE GENOMIC DNA]</scope>
    <source>
        <strain evidence="6 7">DSM 2178</strain>
    </source>
</reference>
<name>A0A075WR24_9BACT</name>
<accession>A0A075WR24</accession>
<feature type="active site" evidence="3">
    <location>
        <position position="167"/>
    </location>
</feature>
<dbReference type="PANTHER" id="PTHR43580">
    <property type="entry name" value="OXIDOREDUCTASE GLYR1-RELATED"/>
    <property type="match status" value="1"/>
</dbReference>
<dbReference type="InterPro" id="IPR013328">
    <property type="entry name" value="6PGD_dom2"/>
</dbReference>
<dbReference type="Gene3D" id="1.10.1040.10">
    <property type="entry name" value="N-(1-d-carboxylethyl)-l-norvaline Dehydrogenase, domain 2"/>
    <property type="match status" value="1"/>
</dbReference>
<keyword evidence="1" id="KW-0560">Oxidoreductase</keyword>